<reference evidence="1" key="1">
    <citation type="submission" date="2023-01" db="EMBL/GenBank/DDBJ databases">
        <title>Genome assembly of the deep-sea coral Lophelia pertusa.</title>
        <authorList>
            <person name="Herrera S."/>
            <person name="Cordes E."/>
        </authorList>
    </citation>
    <scope>NUCLEOTIDE SEQUENCE</scope>
    <source>
        <strain evidence="1">USNM1676648</strain>
        <tissue evidence="1">Polyp</tissue>
    </source>
</reference>
<keyword evidence="2" id="KW-1185">Reference proteome</keyword>
<sequence length="114" mass="13141">IRPGDEILRTFGKRNGDEVPNTPLSKYAHAVIFVVKANDPHLMDGYYKDKLQKIRERLQEDGNKNKYIPESLKNLHVSFLQPKLKKTLDDSREKNITFHLVHLTGFSPSQVSLL</sequence>
<accession>A0A9W9Z8N9</accession>
<dbReference type="OrthoDB" id="25620at2759"/>
<organism evidence="1 2">
    <name type="scientific">Desmophyllum pertusum</name>
    <dbReference type="NCBI Taxonomy" id="174260"/>
    <lineage>
        <taxon>Eukaryota</taxon>
        <taxon>Metazoa</taxon>
        <taxon>Cnidaria</taxon>
        <taxon>Anthozoa</taxon>
        <taxon>Hexacorallia</taxon>
        <taxon>Scleractinia</taxon>
        <taxon>Caryophylliina</taxon>
        <taxon>Caryophylliidae</taxon>
        <taxon>Desmophyllum</taxon>
    </lineage>
</organism>
<evidence type="ECO:0000313" key="2">
    <source>
        <dbReference type="Proteomes" id="UP001163046"/>
    </source>
</evidence>
<protein>
    <submittedName>
        <fullName evidence="1">Uncharacterized protein</fullName>
    </submittedName>
</protein>
<gene>
    <name evidence="1" type="ORF">OS493_031791</name>
</gene>
<proteinExistence type="predicted"/>
<dbReference type="EMBL" id="MU826387">
    <property type="protein sequence ID" value="KAJ7376910.1"/>
    <property type="molecule type" value="Genomic_DNA"/>
</dbReference>
<evidence type="ECO:0000313" key="1">
    <source>
        <dbReference type="EMBL" id="KAJ7376910.1"/>
    </source>
</evidence>
<name>A0A9W9Z8N9_9CNID</name>
<dbReference type="AlphaFoldDB" id="A0A9W9Z8N9"/>
<dbReference type="Proteomes" id="UP001163046">
    <property type="component" value="Unassembled WGS sequence"/>
</dbReference>
<feature type="non-terminal residue" evidence="1">
    <location>
        <position position="1"/>
    </location>
</feature>
<comment type="caution">
    <text evidence="1">The sequence shown here is derived from an EMBL/GenBank/DDBJ whole genome shotgun (WGS) entry which is preliminary data.</text>
</comment>